<keyword evidence="8" id="KW-0902">Two-component regulatory system</keyword>
<dbReference type="GO" id="GO:0005524">
    <property type="term" value="F:ATP binding"/>
    <property type="evidence" value="ECO:0007669"/>
    <property type="project" value="UniProtKB-KW"/>
</dbReference>
<dbReference type="InterPro" id="IPR000014">
    <property type="entry name" value="PAS"/>
</dbReference>
<evidence type="ECO:0000256" key="6">
    <source>
        <dbReference type="ARBA" id="ARBA00022777"/>
    </source>
</evidence>
<dbReference type="PROSITE" id="PS50113">
    <property type="entry name" value="PAC"/>
    <property type="match status" value="1"/>
</dbReference>
<dbReference type="Pfam" id="PF02518">
    <property type="entry name" value="HATPase_c"/>
    <property type="match status" value="1"/>
</dbReference>
<dbReference type="InterPro" id="IPR013767">
    <property type="entry name" value="PAS_fold"/>
</dbReference>
<evidence type="ECO:0000256" key="8">
    <source>
        <dbReference type="ARBA" id="ARBA00023012"/>
    </source>
</evidence>
<keyword evidence="3" id="KW-0597">Phosphoprotein</keyword>
<dbReference type="Gene3D" id="3.30.450.20">
    <property type="entry name" value="PAS domain"/>
    <property type="match status" value="2"/>
</dbReference>
<dbReference type="SMART" id="SM00387">
    <property type="entry name" value="HATPase_c"/>
    <property type="match status" value="1"/>
</dbReference>
<dbReference type="SMART" id="SM00091">
    <property type="entry name" value="PAS"/>
    <property type="match status" value="2"/>
</dbReference>
<evidence type="ECO:0000313" key="13">
    <source>
        <dbReference type="Proteomes" id="UP000309676"/>
    </source>
</evidence>
<keyword evidence="13" id="KW-1185">Reference proteome</keyword>
<evidence type="ECO:0000259" key="10">
    <source>
        <dbReference type="PROSITE" id="PS50112"/>
    </source>
</evidence>
<dbReference type="GO" id="GO:0006355">
    <property type="term" value="P:regulation of DNA-templated transcription"/>
    <property type="evidence" value="ECO:0007669"/>
    <property type="project" value="InterPro"/>
</dbReference>
<organism evidence="12 13">
    <name type="scientific">Paenibacillus antri</name>
    <dbReference type="NCBI Taxonomy" id="2582848"/>
    <lineage>
        <taxon>Bacteria</taxon>
        <taxon>Bacillati</taxon>
        <taxon>Bacillota</taxon>
        <taxon>Bacilli</taxon>
        <taxon>Bacillales</taxon>
        <taxon>Paenibacillaceae</taxon>
        <taxon>Paenibacillus</taxon>
    </lineage>
</organism>
<dbReference type="InterPro" id="IPR000700">
    <property type="entry name" value="PAS-assoc_C"/>
</dbReference>
<feature type="domain" description="PAC" evidence="11">
    <location>
        <begin position="96"/>
        <end position="146"/>
    </location>
</feature>
<evidence type="ECO:0000259" key="11">
    <source>
        <dbReference type="PROSITE" id="PS50113"/>
    </source>
</evidence>
<comment type="caution">
    <text evidence="12">The sequence shown here is derived from an EMBL/GenBank/DDBJ whole genome shotgun (WGS) entry which is preliminary data.</text>
</comment>
<dbReference type="Gene3D" id="1.10.287.130">
    <property type="match status" value="1"/>
</dbReference>
<dbReference type="PROSITE" id="PS50109">
    <property type="entry name" value="HIS_KIN"/>
    <property type="match status" value="1"/>
</dbReference>
<dbReference type="PANTHER" id="PTHR43065:SF10">
    <property type="entry name" value="PEROXIDE STRESS-ACTIVATED HISTIDINE KINASE MAK3"/>
    <property type="match status" value="1"/>
</dbReference>
<dbReference type="Gene3D" id="3.30.565.10">
    <property type="entry name" value="Histidine kinase-like ATPase, C-terminal domain"/>
    <property type="match status" value="1"/>
</dbReference>
<dbReference type="EMBL" id="VCIW01000008">
    <property type="protein sequence ID" value="TLS51671.1"/>
    <property type="molecule type" value="Genomic_DNA"/>
</dbReference>
<gene>
    <name evidence="12" type="ORF">FE782_14315</name>
</gene>
<dbReference type="InterPro" id="IPR005467">
    <property type="entry name" value="His_kinase_dom"/>
</dbReference>
<protein>
    <recommendedName>
        <fullName evidence="2">histidine kinase</fullName>
        <ecNumber evidence="2">2.7.13.3</ecNumber>
    </recommendedName>
</protein>
<keyword evidence="5" id="KW-0547">Nucleotide-binding</keyword>
<evidence type="ECO:0000256" key="7">
    <source>
        <dbReference type="ARBA" id="ARBA00022840"/>
    </source>
</evidence>
<feature type="domain" description="Histidine kinase" evidence="9">
    <location>
        <begin position="285"/>
        <end position="487"/>
    </location>
</feature>
<evidence type="ECO:0000313" key="12">
    <source>
        <dbReference type="EMBL" id="TLS51671.1"/>
    </source>
</evidence>
<accession>A0A5R9G7I3</accession>
<dbReference type="SUPFAM" id="SSF55874">
    <property type="entry name" value="ATPase domain of HSP90 chaperone/DNA topoisomerase II/histidine kinase"/>
    <property type="match status" value="1"/>
</dbReference>
<dbReference type="EC" id="2.7.13.3" evidence="2"/>
<evidence type="ECO:0000256" key="1">
    <source>
        <dbReference type="ARBA" id="ARBA00000085"/>
    </source>
</evidence>
<evidence type="ECO:0000256" key="3">
    <source>
        <dbReference type="ARBA" id="ARBA00022553"/>
    </source>
</evidence>
<dbReference type="Proteomes" id="UP000309676">
    <property type="component" value="Unassembled WGS sequence"/>
</dbReference>
<name>A0A5R9G7I3_9BACL</name>
<dbReference type="CDD" id="cd00130">
    <property type="entry name" value="PAS"/>
    <property type="match status" value="1"/>
</dbReference>
<evidence type="ECO:0000259" key="9">
    <source>
        <dbReference type="PROSITE" id="PS50109"/>
    </source>
</evidence>
<dbReference type="InterPro" id="IPR036097">
    <property type="entry name" value="HisK_dim/P_sf"/>
</dbReference>
<evidence type="ECO:0000256" key="5">
    <source>
        <dbReference type="ARBA" id="ARBA00022741"/>
    </source>
</evidence>
<dbReference type="SUPFAM" id="SSF47384">
    <property type="entry name" value="Homodimeric domain of signal transducing histidine kinase"/>
    <property type="match status" value="1"/>
</dbReference>
<dbReference type="SMART" id="SM00388">
    <property type="entry name" value="HisKA"/>
    <property type="match status" value="1"/>
</dbReference>
<dbReference type="InterPro" id="IPR001610">
    <property type="entry name" value="PAC"/>
</dbReference>
<dbReference type="InterPro" id="IPR035965">
    <property type="entry name" value="PAS-like_dom_sf"/>
</dbReference>
<sequence>MDRREKRPGKKRASGGEIGFTNEQYKQLVEFSPEPILVYSNEIVVYTNAAGAEMIGAPNAEAAIGRRLADFLWSPDVGPSIMEPGGPTFEYGKPTDIMEKKWVRRDGRVVTAEVRAVPIQYKGEPAVQLLCRDITERKKAEVSLRESELRYRQLLKSVPEAIFVHSEGIIVYANDAGIRLLRAQGPEQVVGRSILDFIHPDFHLQTSDRFIAAGQSSGGLELVTLSFIRCDGDVFEGEASSGETFSLLDRKVYQTTIRDITERIRREQSLRKSEKLSVIGQMAAGVAHEIRNPLTALIGFNQLLREKFDGNQAYCAIMETELKRINYIVNEFMQLAKPVPSEYRRHRLETLFDALFPLVQSHAALNDVTLHLECDGDIPEIRCDDNQLKQVFLNVMKNAIEAMPNGGNLRVAAGKEAGHVTIRFADEGPGIDEEALGKLGDPFYTTKEHGTGLGLMICHKIVQEHGGEMKFESKVGNGTVVTIRLPR</sequence>
<dbReference type="InterPro" id="IPR003661">
    <property type="entry name" value="HisK_dim/P_dom"/>
</dbReference>
<keyword evidence="6" id="KW-0418">Kinase</keyword>
<dbReference type="RefSeq" id="WP_138194897.1">
    <property type="nucleotide sequence ID" value="NZ_VCIW01000008.1"/>
</dbReference>
<dbReference type="Pfam" id="PF00512">
    <property type="entry name" value="HisKA"/>
    <property type="match status" value="1"/>
</dbReference>
<dbReference type="OrthoDB" id="9815750at2"/>
<reference evidence="12 13" key="1">
    <citation type="submission" date="2019-05" db="EMBL/GenBank/DDBJ databases">
        <authorList>
            <person name="Narsing Rao M.P."/>
            <person name="Li W.J."/>
        </authorList>
    </citation>
    <scope>NUCLEOTIDE SEQUENCE [LARGE SCALE GENOMIC DNA]</scope>
    <source>
        <strain evidence="12 13">SYSU_K30003</strain>
    </source>
</reference>
<evidence type="ECO:0000256" key="4">
    <source>
        <dbReference type="ARBA" id="ARBA00022679"/>
    </source>
</evidence>
<dbReference type="InterPro" id="IPR003594">
    <property type="entry name" value="HATPase_dom"/>
</dbReference>
<dbReference type="InterPro" id="IPR004358">
    <property type="entry name" value="Sig_transdc_His_kin-like_C"/>
</dbReference>
<dbReference type="PANTHER" id="PTHR43065">
    <property type="entry name" value="SENSOR HISTIDINE KINASE"/>
    <property type="match status" value="1"/>
</dbReference>
<dbReference type="SUPFAM" id="SSF55785">
    <property type="entry name" value="PYP-like sensor domain (PAS domain)"/>
    <property type="match status" value="2"/>
</dbReference>
<keyword evidence="4" id="KW-0808">Transferase</keyword>
<comment type="catalytic activity">
    <reaction evidence="1">
        <text>ATP + protein L-histidine = ADP + protein N-phospho-L-histidine.</text>
        <dbReference type="EC" id="2.7.13.3"/>
    </reaction>
</comment>
<dbReference type="GO" id="GO:0000155">
    <property type="term" value="F:phosphorelay sensor kinase activity"/>
    <property type="evidence" value="ECO:0007669"/>
    <property type="project" value="InterPro"/>
</dbReference>
<dbReference type="CDD" id="cd00075">
    <property type="entry name" value="HATPase"/>
    <property type="match status" value="1"/>
</dbReference>
<dbReference type="PROSITE" id="PS50112">
    <property type="entry name" value="PAS"/>
    <property type="match status" value="1"/>
</dbReference>
<evidence type="ECO:0000256" key="2">
    <source>
        <dbReference type="ARBA" id="ARBA00012438"/>
    </source>
</evidence>
<dbReference type="PRINTS" id="PR00344">
    <property type="entry name" value="BCTRLSENSOR"/>
</dbReference>
<dbReference type="Pfam" id="PF00989">
    <property type="entry name" value="PAS"/>
    <property type="match status" value="2"/>
</dbReference>
<dbReference type="AlphaFoldDB" id="A0A5R9G7I3"/>
<dbReference type="SMART" id="SM00086">
    <property type="entry name" value="PAC"/>
    <property type="match status" value="2"/>
</dbReference>
<dbReference type="InterPro" id="IPR036890">
    <property type="entry name" value="HATPase_C_sf"/>
</dbReference>
<dbReference type="CDD" id="cd00082">
    <property type="entry name" value="HisKA"/>
    <property type="match status" value="1"/>
</dbReference>
<dbReference type="NCBIfam" id="TIGR00229">
    <property type="entry name" value="sensory_box"/>
    <property type="match status" value="2"/>
</dbReference>
<keyword evidence="7" id="KW-0067">ATP-binding</keyword>
<feature type="domain" description="PAS" evidence="10">
    <location>
        <begin position="147"/>
        <end position="201"/>
    </location>
</feature>
<proteinExistence type="predicted"/>